<dbReference type="EMBL" id="JAVEPI010000003">
    <property type="protein sequence ID" value="KAK1442628.1"/>
    <property type="molecule type" value="Genomic_DNA"/>
</dbReference>
<dbReference type="AlphaFoldDB" id="A0AAD8LND7"/>
<protein>
    <submittedName>
        <fullName evidence="2">Uncharacterized protein</fullName>
    </submittedName>
</protein>
<feature type="region of interest" description="Disordered" evidence="1">
    <location>
        <begin position="296"/>
        <end position="353"/>
    </location>
</feature>
<accession>A0AAD8LND7</accession>
<feature type="compositionally biased region" description="Basic residues" evidence="1">
    <location>
        <begin position="338"/>
        <end position="348"/>
    </location>
</feature>
<evidence type="ECO:0000313" key="3">
    <source>
        <dbReference type="Proteomes" id="UP001230268"/>
    </source>
</evidence>
<dbReference type="Proteomes" id="UP001230268">
    <property type="component" value="Unassembled WGS sequence"/>
</dbReference>
<organism evidence="2 3">
    <name type="scientific">Babesia gibsoni</name>
    <dbReference type="NCBI Taxonomy" id="33632"/>
    <lineage>
        <taxon>Eukaryota</taxon>
        <taxon>Sar</taxon>
        <taxon>Alveolata</taxon>
        <taxon>Apicomplexa</taxon>
        <taxon>Aconoidasida</taxon>
        <taxon>Piroplasmida</taxon>
        <taxon>Babesiidae</taxon>
        <taxon>Babesia</taxon>
    </lineage>
</organism>
<proteinExistence type="predicted"/>
<sequence length="375" mass="41603">MARPTADSWQVCSGATLVRAGYTKQQKLLMLQQGRNLRQLRLDTNHVLNKGYHYSYIGTASYNVCLERALKSAAPKRKRGTESNDLSLGTRQFLQVVDMATDAFIRDKKGVNAFRTSTLCRIAKKKELLKLLDKCNGAVAHSRFTKESPKRITVEVISPPVEKQAAVSIKWEQDTVASEGNDLDKADIVSLDQAEEAALPVLEQPDIDQTLPQDAQASAETIAGVEEQLQEACRTSADWIVVPSVDHTVTSYEKSEETSLEFKEPVNIEPKEPVKEVTPMIVAFVNEAFVDAEETLPPPVIVKPEDVPVPSDSGDDKLQEPSQMPQNEAKPVDDVPKKSKGKKKRRDKSRLNPVGMDEIKGYYVVSAAQDFYGFT</sequence>
<evidence type="ECO:0000256" key="1">
    <source>
        <dbReference type="SAM" id="MobiDB-lite"/>
    </source>
</evidence>
<gene>
    <name evidence="2" type="ORF">BgAZ_301460</name>
</gene>
<reference evidence="2" key="1">
    <citation type="submission" date="2023-08" db="EMBL/GenBank/DDBJ databases">
        <title>Draft sequence of the Babesia gibsoni genome.</title>
        <authorList>
            <person name="Yamagishi J.Y."/>
            <person name="Xuan X.X."/>
        </authorList>
    </citation>
    <scope>NUCLEOTIDE SEQUENCE</scope>
    <source>
        <strain evidence="2">Azabu</strain>
    </source>
</reference>
<keyword evidence="3" id="KW-1185">Reference proteome</keyword>
<comment type="caution">
    <text evidence="2">The sequence shown here is derived from an EMBL/GenBank/DDBJ whole genome shotgun (WGS) entry which is preliminary data.</text>
</comment>
<name>A0AAD8LND7_BABGI</name>
<evidence type="ECO:0000313" key="2">
    <source>
        <dbReference type="EMBL" id="KAK1442628.1"/>
    </source>
</evidence>